<keyword evidence="1" id="KW-0732">Signal</keyword>
<keyword evidence="3" id="KW-1185">Reference proteome</keyword>
<feature type="signal peptide" evidence="1">
    <location>
        <begin position="1"/>
        <end position="30"/>
    </location>
</feature>
<dbReference type="AlphaFoldDB" id="A0AAV4U3Z0"/>
<dbReference type="EMBL" id="BPLR01012246">
    <property type="protein sequence ID" value="GIY52499.1"/>
    <property type="molecule type" value="Genomic_DNA"/>
</dbReference>
<gene>
    <name evidence="2" type="ORF">CEXT_466641</name>
</gene>
<accession>A0AAV4U3Z0</accession>
<evidence type="ECO:0000313" key="3">
    <source>
        <dbReference type="Proteomes" id="UP001054945"/>
    </source>
</evidence>
<protein>
    <submittedName>
        <fullName evidence="2">Uncharacterized protein</fullName>
    </submittedName>
</protein>
<dbReference type="Proteomes" id="UP001054945">
    <property type="component" value="Unassembled WGS sequence"/>
</dbReference>
<sequence length="102" mass="11501">MMEGLFGKKVLLVVAGIALVTLALCPRAQAKNGLWRTWPQPSFRTECPMTFTWIPASQVSAFDNVFQPEHDCTEVNVERMLILKSVLDVWVTSLTFLPTFLT</sequence>
<evidence type="ECO:0000256" key="1">
    <source>
        <dbReference type="SAM" id="SignalP"/>
    </source>
</evidence>
<name>A0AAV4U3Z0_CAEEX</name>
<evidence type="ECO:0000313" key="2">
    <source>
        <dbReference type="EMBL" id="GIY52499.1"/>
    </source>
</evidence>
<organism evidence="2 3">
    <name type="scientific">Caerostris extrusa</name>
    <name type="common">Bark spider</name>
    <name type="synonym">Caerostris bankana</name>
    <dbReference type="NCBI Taxonomy" id="172846"/>
    <lineage>
        <taxon>Eukaryota</taxon>
        <taxon>Metazoa</taxon>
        <taxon>Ecdysozoa</taxon>
        <taxon>Arthropoda</taxon>
        <taxon>Chelicerata</taxon>
        <taxon>Arachnida</taxon>
        <taxon>Araneae</taxon>
        <taxon>Araneomorphae</taxon>
        <taxon>Entelegynae</taxon>
        <taxon>Araneoidea</taxon>
        <taxon>Araneidae</taxon>
        <taxon>Caerostris</taxon>
    </lineage>
</organism>
<reference evidence="2 3" key="1">
    <citation type="submission" date="2021-06" db="EMBL/GenBank/DDBJ databases">
        <title>Caerostris extrusa draft genome.</title>
        <authorList>
            <person name="Kono N."/>
            <person name="Arakawa K."/>
        </authorList>
    </citation>
    <scope>NUCLEOTIDE SEQUENCE [LARGE SCALE GENOMIC DNA]</scope>
</reference>
<comment type="caution">
    <text evidence="2">The sequence shown here is derived from an EMBL/GenBank/DDBJ whole genome shotgun (WGS) entry which is preliminary data.</text>
</comment>
<proteinExistence type="predicted"/>
<feature type="chain" id="PRO_5043327133" evidence="1">
    <location>
        <begin position="31"/>
        <end position="102"/>
    </location>
</feature>